<dbReference type="AlphaFoldDB" id="A0A165FLS3"/>
<gene>
    <name evidence="1" type="ORF">LAESUDRAFT_722894</name>
</gene>
<dbReference type="EMBL" id="KV427612">
    <property type="protein sequence ID" value="KZT09162.1"/>
    <property type="molecule type" value="Genomic_DNA"/>
</dbReference>
<evidence type="ECO:0000313" key="1">
    <source>
        <dbReference type="EMBL" id="KZT09162.1"/>
    </source>
</evidence>
<dbReference type="RefSeq" id="XP_040766902.1">
    <property type="nucleotide sequence ID" value="XM_040908298.1"/>
</dbReference>
<sequence>MAACVPVCPVGPCGLRLPHGDVGRWDQPRAASLPCFDSGRRSARLGQIARL</sequence>
<dbReference type="Proteomes" id="UP000076871">
    <property type="component" value="Unassembled WGS sequence"/>
</dbReference>
<protein>
    <submittedName>
        <fullName evidence="1">Uncharacterized protein</fullName>
    </submittedName>
</protein>
<dbReference type="GeneID" id="63825327"/>
<dbReference type="InParanoid" id="A0A165FLS3"/>
<evidence type="ECO:0000313" key="2">
    <source>
        <dbReference type="Proteomes" id="UP000076871"/>
    </source>
</evidence>
<reference evidence="1 2" key="1">
    <citation type="journal article" date="2016" name="Mol. Biol. Evol.">
        <title>Comparative Genomics of Early-Diverging Mushroom-Forming Fungi Provides Insights into the Origins of Lignocellulose Decay Capabilities.</title>
        <authorList>
            <person name="Nagy L.G."/>
            <person name="Riley R."/>
            <person name="Tritt A."/>
            <person name="Adam C."/>
            <person name="Daum C."/>
            <person name="Floudas D."/>
            <person name="Sun H."/>
            <person name="Yadav J.S."/>
            <person name="Pangilinan J."/>
            <person name="Larsson K.H."/>
            <person name="Matsuura K."/>
            <person name="Barry K."/>
            <person name="Labutti K."/>
            <person name="Kuo R."/>
            <person name="Ohm R.A."/>
            <person name="Bhattacharya S.S."/>
            <person name="Shirouzu T."/>
            <person name="Yoshinaga Y."/>
            <person name="Martin F.M."/>
            <person name="Grigoriev I.V."/>
            <person name="Hibbett D.S."/>
        </authorList>
    </citation>
    <scope>NUCLEOTIDE SEQUENCE [LARGE SCALE GENOMIC DNA]</scope>
    <source>
        <strain evidence="1 2">93-53</strain>
    </source>
</reference>
<accession>A0A165FLS3</accession>
<proteinExistence type="predicted"/>
<name>A0A165FLS3_9APHY</name>
<keyword evidence="2" id="KW-1185">Reference proteome</keyword>
<organism evidence="1 2">
    <name type="scientific">Laetiporus sulphureus 93-53</name>
    <dbReference type="NCBI Taxonomy" id="1314785"/>
    <lineage>
        <taxon>Eukaryota</taxon>
        <taxon>Fungi</taxon>
        <taxon>Dikarya</taxon>
        <taxon>Basidiomycota</taxon>
        <taxon>Agaricomycotina</taxon>
        <taxon>Agaricomycetes</taxon>
        <taxon>Polyporales</taxon>
        <taxon>Laetiporus</taxon>
    </lineage>
</organism>